<evidence type="ECO:0000313" key="3">
    <source>
        <dbReference type="EMBL" id="KAK5090377.1"/>
    </source>
</evidence>
<keyword evidence="2" id="KW-0472">Membrane</keyword>
<feature type="transmembrane region" description="Helical" evidence="2">
    <location>
        <begin position="168"/>
        <end position="191"/>
    </location>
</feature>
<feature type="transmembrane region" description="Helical" evidence="2">
    <location>
        <begin position="38"/>
        <end position="59"/>
    </location>
</feature>
<feature type="compositionally biased region" description="Basic and acidic residues" evidence="1">
    <location>
        <begin position="9"/>
        <end position="22"/>
    </location>
</feature>
<dbReference type="GO" id="GO:0031505">
    <property type="term" value="P:fungal-type cell wall organization"/>
    <property type="evidence" value="ECO:0007669"/>
    <property type="project" value="TreeGrafter"/>
</dbReference>
<dbReference type="InterPro" id="IPR052413">
    <property type="entry name" value="SUR7_domain"/>
</dbReference>
<dbReference type="Pfam" id="PF06687">
    <property type="entry name" value="SUR7"/>
    <property type="match status" value="1"/>
</dbReference>
<dbReference type="AlphaFoldDB" id="A0AAN7YE02"/>
<keyword evidence="2" id="KW-0812">Transmembrane</keyword>
<organism evidence="3 4">
    <name type="scientific">Lithohypha guttulata</name>
    <dbReference type="NCBI Taxonomy" id="1690604"/>
    <lineage>
        <taxon>Eukaryota</taxon>
        <taxon>Fungi</taxon>
        <taxon>Dikarya</taxon>
        <taxon>Ascomycota</taxon>
        <taxon>Pezizomycotina</taxon>
        <taxon>Eurotiomycetes</taxon>
        <taxon>Chaetothyriomycetidae</taxon>
        <taxon>Chaetothyriales</taxon>
        <taxon>Trichomeriaceae</taxon>
        <taxon>Lithohypha</taxon>
    </lineage>
</organism>
<dbReference type="Proteomes" id="UP001309876">
    <property type="component" value="Unassembled WGS sequence"/>
</dbReference>
<dbReference type="PANTHER" id="PTHR28019:SF2">
    <property type="entry name" value="CELL MEMBRANE PROTEIN YLR413W-RELATED"/>
    <property type="match status" value="1"/>
</dbReference>
<dbReference type="GO" id="GO:0051285">
    <property type="term" value="C:cell cortex of cell tip"/>
    <property type="evidence" value="ECO:0007669"/>
    <property type="project" value="TreeGrafter"/>
</dbReference>
<name>A0AAN7YE02_9EURO</name>
<dbReference type="PANTHER" id="PTHR28019">
    <property type="entry name" value="CELL MEMBRANE PROTEIN YLR413W-RELATED"/>
    <property type="match status" value="1"/>
</dbReference>
<feature type="transmembrane region" description="Helical" evidence="2">
    <location>
        <begin position="256"/>
        <end position="284"/>
    </location>
</feature>
<comment type="caution">
    <text evidence="3">The sequence shown here is derived from an EMBL/GenBank/DDBJ whole genome shotgun (WGS) entry which is preliminary data.</text>
</comment>
<keyword evidence="2" id="KW-1133">Transmembrane helix</keyword>
<feature type="region of interest" description="Disordered" evidence="1">
    <location>
        <begin position="1"/>
        <end position="23"/>
    </location>
</feature>
<gene>
    <name evidence="3" type="ORF">LTR05_000549</name>
</gene>
<evidence type="ECO:0000256" key="1">
    <source>
        <dbReference type="SAM" id="MobiDB-lite"/>
    </source>
</evidence>
<evidence type="ECO:0000256" key="2">
    <source>
        <dbReference type="SAM" id="Phobius"/>
    </source>
</evidence>
<accession>A0AAN7YE02</accession>
<keyword evidence="4" id="KW-1185">Reference proteome</keyword>
<protein>
    <recommendedName>
        <fullName evidence="5">Integral membrane protein</fullName>
    </recommendedName>
</protein>
<dbReference type="InterPro" id="IPR009571">
    <property type="entry name" value="SUR7/Rim9-like_fungi"/>
</dbReference>
<proteinExistence type="predicted"/>
<dbReference type="GO" id="GO:0005886">
    <property type="term" value="C:plasma membrane"/>
    <property type="evidence" value="ECO:0007669"/>
    <property type="project" value="InterPro"/>
</dbReference>
<evidence type="ECO:0000313" key="4">
    <source>
        <dbReference type="Proteomes" id="UP001309876"/>
    </source>
</evidence>
<evidence type="ECO:0008006" key="5">
    <source>
        <dbReference type="Google" id="ProtNLM"/>
    </source>
</evidence>
<reference evidence="3 4" key="1">
    <citation type="submission" date="2023-08" db="EMBL/GenBank/DDBJ databases">
        <title>Black Yeasts Isolated from many extreme environments.</title>
        <authorList>
            <person name="Coleine C."/>
            <person name="Stajich J.E."/>
            <person name="Selbmann L."/>
        </authorList>
    </citation>
    <scope>NUCLEOTIDE SEQUENCE [LARGE SCALE GENOMIC DNA]</scope>
    <source>
        <strain evidence="3 4">CCFEE 5910</strain>
    </source>
</reference>
<feature type="transmembrane region" description="Helical" evidence="2">
    <location>
        <begin position="212"/>
        <end position="236"/>
    </location>
</feature>
<dbReference type="EMBL" id="JAVRRJ010000001">
    <property type="protein sequence ID" value="KAK5090377.1"/>
    <property type="molecule type" value="Genomic_DNA"/>
</dbReference>
<sequence length="305" mass="33840">MGIFNRRKKVDDEPGVKDRTSSDDTLLDDSAFYKKPTALRLFTVFIYLAALIFLILVEIGNINGNAVIRDTYFLNINLQDIIPTSVPNAVLINTIAQSLGLHDFYQVGLWNYCAGYTGQGITYCSPTQLAYWFDPVEIITSELLVGASIALPTDVVSVLGIVRTASTWMFACFMVGTVLTFLCIFIAPLEFSKKPRWSHKARRIFLRSLPIMLLRFGALLFTAVGAVIATVMFVIFKNTFESAADFNIQATLGVQILAFEWVAVGLNLVGFLMSVGTCCGICCCSGKRKAIKKQEQEHSPRVEEK</sequence>